<proteinExistence type="predicted"/>
<dbReference type="InterPro" id="IPR011652">
    <property type="entry name" value="MORN_2"/>
</dbReference>
<sequence>MLKKITMVIFLVGQCAFAKYSQLDYSNILNKNGKILIKNTGSPLTGMVTFQKDREFYKNGIPEGKWLSFYNNGKIKSIENWKNGELNGKYVLYSEDGHKTFQTYYLKGKDHGLFKLFHENGNPHIVGKFYNGQAVGVWSYYSENGKLIGRRDYTLNIEHFDQTN</sequence>
<accession>A0ABU4W9M4</accession>
<dbReference type="EMBL" id="JAVIKH010000008">
    <property type="protein sequence ID" value="MDX8336227.1"/>
    <property type="molecule type" value="Genomic_DNA"/>
</dbReference>
<comment type="caution">
    <text evidence="1">The sequence shown here is derived from an EMBL/GenBank/DDBJ whole genome shotgun (WGS) entry which is preliminary data.</text>
</comment>
<dbReference type="Pfam" id="PF07661">
    <property type="entry name" value="MORN_2"/>
    <property type="match status" value="3"/>
</dbReference>
<protein>
    <submittedName>
        <fullName evidence="1">Toxin-antitoxin system YwqK family antitoxin</fullName>
    </submittedName>
</protein>
<dbReference type="SUPFAM" id="SSF82185">
    <property type="entry name" value="Histone H3 K4-specific methyltransferase SET7/9 N-terminal domain"/>
    <property type="match status" value="1"/>
</dbReference>
<dbReference type="RefSeq" id="WP_320313632.1">
    <property type="nucleotide sequence ID" value="NZ_JAVIKH010000008.1"/>
</dbReference>
<organism evidence="1 2">
    <name type="scientific">Candidatus Cetobacterium colombiensis</name>
    <dbReference type="NCBI Taxonomy" id="3073100"/>
    <lineage>
        <taxon>Bacteria</taxon>
        <taxon>Fusobacteriati</taxon>
        <taxon>Fusobacteriota</taxon>
        <taxon>Fusobacteriia</taxon>
        <taxon>Fusobacteriales</taxon>
        <taxon>Fusobacteriaceae</taxon>
        <taxon>Cetobacterium</taxon>
    </lineage>
</organism>
<reference evidence="2" key="1">
    <citation type="submission" date="2023-07" db="EMBL/GenBank/DDBJ databases">
        <authorList>
            <person name="Colorado M.A."/>
            <person name="Villamil L.M."/>
            <person name="Melo J.F."/>
            <person name="Rodriguez J.A."/>
            <person name="Ruiz R.Y."/>
        </authorList>
    </citation>
    <scope>NUCLEOTIDE SEQUENCE [LARGE SCALE GENOMIC DNA]</scope>
    <source>
        <strain evidence="2">C33</strain>
    </source>
</reference>
<evidence type="ECO:0000313" key="2">
    <source>
        <dbReference type="Proteomes" id="UP001279681"/>
    </source>
</evidence>
<keyword evidence="2" id="KW-1185">Reference proteome</keyword>
<gene>
    <name evidence="1" type="ORF">RFV38_06935</name>
</gene>
<dbReference type="Proteomes" id="UP001279681">
    <property type="component" value="Unassembled WGS sequence"/>
</dbReference>
<name>A0ABU4W9M4_9FUSO</name>
<evidence type="ECO:0000313" key="1">
    <source>
        <dbReference type="EMBL" id="MDX8336227.1"/>
    </source>
</evidence>
<dbReference type="Gene3D" id="2.20.110.10">
    <property type="entry name" value="Histone H3 K4-specific methyltransferase SET7/9 N-terminal domain"/>
    <property type="match status" value="2"/>
</dbReference>